<dbReference type="Proteomes" id="UP001219518">
    <property type="component" value="Unassembled WGS sequence"/>
</dbReference>
<accession>A0AAE1HYF8</accession>
<gene>
    <name evidence="1" type="ORF">KUF71_004886</name>
</gene>
<protein>
    <submittedName>
        <fullName evidence="1">Signal peptidase I T</fullName>
    </submittedName>
</protein>
<organism evidence="1 2">
    <name type="scientific">Frankliniella fusca</name>
    <dbReference type="NCBI Taxonomy" id="407009"/>
    <lineage>
        <taxon>Eukaryota</taxon>
        <taxon>Metazoa</taxon>
        <taxon>Ecdysozoa</taxon>
        <taxon>Arthropoda</taxon>
        <taxon>Hexapoda</taxon>
        <taxon>Insecta</taxon>
        <taxon>Pterygota</taxon>
        <taxon>Neoptera</taxon>
        <taxon>Paraneoptera</taxon>
        <taxon>Thysanoptera</taxon>
        <taxon>Terebrantia</taxon>
        <taxon>Thripoidea</taxon>
        <taxon>Thripidae</taxon>
        <taxon>Frankliniella</taxon>
    </lineage>
</organism>
<evidence type="ECO:0000313" key="1">
    <source>
        <dbReference type="EMBL" id="KAK3930152.1"/>
    </source>
</evidence>
<keyword evidence="2" id="KW-1185">Reference proteome</keyword>
<dbReference type="EMBL" id="JAHWGI010001411">
    <property type="protein sequence ID" value="KAK3930152.1"/>
    <property type="molecule type" value="Genomic_DNA"/>
</dbReference>
<reference evidence="1" key="1">
    <citation type="submission" date="2021-07" db="EMBL/GenBank/DDBJ databases">
        <authorList>
            <person name="Catto M.A."/>
            <person name="Jacobson A."/>
            <person name="Kennedy G."/>
            <person name="Labadie P."/>
            <person name="Hunt B.G."/>
            <person name="Srinivasan R."/>
        </authorList>
    </citation>
    <scope>NUCLEOTIDE SEQUENCE</scope>
    <source>
        <strain evidence="1">PL_HMW_Pooled</strain>
        <tissue evidence="1">Head</tissue>
    </source>
</reference>
<evidence type="ECO:0000313" key="2">
    <source>
        <dbReference type="Proteomes" id="UP001219518"/>
    </source>
</evidence>
<dbReference type="AlphaFoldDB" id="A0AAE1HYF8"/>
<sequence length="113" mass="13163">MPQLGSTTIQENRLSIIADLFPAHKLGEEFRNKEGKLKIPRGKYLVLWRRSTWLQHSLHEIESNTRLRLIFADRKEIKEIKMAHMLQLAVNVVSITHSEKKGKEMTFISLKAI</sequence>
<reference evidence="1" key="2">
    <citation type="journal article" date="2023" name="BMC Genomics">
        <title>Pest status, molecular evolution, and epigenetic factors derived from the genome assembly of Frankliniella fusca, a thysanopteran phytovirus vector.</title>
        <authorList>
            <person name="Catto M.A."/>
            <person name="Labadie P.E."/>
            <person name="Jacobson A.L."/>
            <person name="Kennedy G.G."/>
            <person name="Srinivasan R."/>
            <person name="Hunt B.G."/>
        </authorList>
    </citation>
    <scope>NUCLEOTIDE SEQUENCE</scope>
    <source>
        <strain evidence="1">PL_HMW_Pooled</strain>
    </source>
</reference>
<name>A0AAE1HYF8_9NEOP</name>
<proteinExistence type="predicted"/>
<comment type="caution">
    <text evidence="1">The sequence shown here is derived from an EMBL/GenBank/DDBJ whole genome shotgun (WGS) entry which is preliminary data.</text>
</comment>